<evidence type="ECO:0000256" key="6">
    <source>
        <dbReference type="SAM" id="MobiDB-lite"/>
    </source>
</evidence>
<evidence type="ECO:0000256" key="2">
    <source>
        <dbReference type="ARBA" id="ARBA00005635"/>
    </source>
</evidence>
<evidence type="ECO:0000256" key="5">
    <source>
        <dbReference type="ARBA" id="ARBA00023242"/>
    </source>
</evidence>
<gene>
    <name evidence="7" type="ORF">KUTeg_014218</name>
</gene>
<keyword evidence="5" id="KW-0539">Nucleus</keyword>
<evidence type="ECO:0008006" key="9">
    <source>
        <dbReference type="Google" id="ProtNLM"/>
    </source>
</evidence>
<comment type="caution">
    <text evidence="7">The sequence shown here is derived from an EMBL/GenBank/DDBJ whole genome shotgun (WGS) entry which is preliminary data.</text>
</comment>
<proteinExistence type="inferred from homology"/>
<dbReference type="Proteomes" id="UP001217089">
    <property type="component" value="Unassembled WGS sequence"/>
</dbReference>
<keyword evidence="3" id="KW-0805">Transcription regulation</keyword>
<evidence type="ECO:0000313" key="7">
    <source>
        <dbReference type="EMBL" id="KAJ8309344.1"/>
    </source>
</evidence>
<feature type="compositionally biased region" description="Basic and acidic residues" evidence="6">
    <location>
        <begin position="59"/>
        <end position="81"/>
    </location>
</feature>
<comment type="similarity">
    <text evidence="2">Belongs to the Mediator complex subunit 17 family.</text>
</comment>
<sequence>MAAGVNVCVEALIENKIQEVRVVEKQEGNNEQEIQEIYVQPLSLSENLSKLASKIDFYKDESDEKGKPTSEGEKETEEDKTVATFQPSLWPWDSVRNKLKSAHTEISVLLDVLNIAKEPRYMVLDQVQQTQTESKPTLQLLSKKRALMSAANLLMSGSERLRKSQAETSSKPKTDFHIELLILRQKWRLKKAGNTILGDLSYKSAGSRYWQGGTFEVIKASSLPGESTDNTNKSSLEVVVPSDLEGVAYIQVEIKSVPDSMDLMSAMLKMPSGLGPVPTEAYWQQKLEVAQNVLFCKEIFAQLAREAVQSKSSIPHIVVGNQIITNVFPGIQLSIVLCHSSGKDKDKKPPLSPHKLDHNHVLEHSLHQLLRELHHKNVHFPPPHPVTAMIGVSKKRRLAGSTAMSKRELLEMTESESLLDQIIKQTKHNVLRLRTMQTIDGFAANLSDPQLAAHWSCINNSLEASCRVIITSQGYDLRAWHSFVLQIGVDTIKVITREGKVFILSYEQQELQDFIMWQISQHQISVSQNLARLMGWNILSTSTAVGVGELESSGTASSIVLASPNHDRIIAIKSGPSSGVKIYLQSSQTNGSKIRSILKDSKWQHVGGEFQEVDISKFDGRTFASKLEILMAVLVKSNR</sequence>
<dbReference type="PANTHER" id="PTHR13114">
    <property type="entry name" value="MEDIATOR OF RNA POLYMERASE II TRANSCRIPTION SUBUNIT 17"/>
    <property type="match status" value="1"/>
</dbReference>
<accession>A0ABQ9EWC0</accession>
<evidence type="ECO:0000313" key="8">
    <source>
        <dbReference type="Proteomes" id="UP001217089"/>
    </source>
</evidence>
<name>A0ABQ9EWC0_TEGGR</name>
<protein>
    <recommendedName>
        <fullName evidence="9">Mediator of RNA polymerase II transcription subunit 17</fullName>
    </recommendedName>
</protein>
<evidence type="ECO:0000256" key="1">
    <source>
        <dbReference type="ARBA" id="ARBA00004123"/>
    </source>
</evidence>
<comment type="subcellular location">
    <subcellularLocation>
        <location evidence="1">Nucleus</location>
    </subcellularLocation>
</comment>
<keyword evidence="8" id="KW-1185">Reference proteome</keyword>
<evidence type="ECO:0000256" key="3">
    <source>
        <dbReference type="ARBA" id="ARBA00023015"/>
    </source>
</evidence>
<dbReference type="PANTHER" id="PTHR13114:SF7">
    <property type="entry name" value="MEDIATOR OF RNA POLYMERASE II TRANSCRIPTION SUBUNIT 17"/>
    <property type="match status" value="1"/>
</dbReference>
<reference evidence="7 8" key="1">
    <citation type="submission" date="2022-12" db="EMBL/GenBank/DDBJ databases">
        <title>Chromosome-level genome of Tegillarca granosa.</title>
        <authorList>
            <person name="Kim J."/>
        </authorList>
    </citation>
    <scope>NUCLEOTIDE SEQUENCE [LARGE SCALE GENOMIC DNA]</scope>
    <source>
        <strain evidence="7">Teg-2019</strain>
        <tissue evidence="7">Adductor muscle</tissue>
    </source>
</reference>
<keyword evidence="4" id="KW-0804">Transcription</keyword>
<evidence type="ECO:0000256" key="4">
    <source>
        <dbReference type="ARBA" id="ARBA00023163"/>
    </source>
</evidence>
<dbReference type="EMBL" id="JARBDR010000657">
    <property type="protein sequence ID" value="KAJ8309344.1"/>
    <property type="molecule type" value="Genomic_DNA"/>
</dbReference>
<feature type="region of interest" description="Disordered" evidence="6">
    <location>
        <begin position="59"/>
        <end position="82"/>
    </location>
</feature>
<dbReference type="InterPro" id="IPR019313">
    <property type="entry name" value="Mediator_Med17"/>
</dbReference>
<organism evidence="7 8">
    <name type="scientific">Tegillarca granosa</name>
    <name type="common">Malaysian cockle</name>
    <name type="synonym">Anadara granosa</name>
    <dbReference type="NCBI Taxonomy" id="220873"/>
    <lineage>
        <taxon>Eukaryota</taxon>
        <taxon>Metazoa</taxon>
        <taxon>Spiralia</taxon>
        <taxon>Lophotrochozoa</taxon>
        <taxon>Mollusca</taxon>
        <taxon>Bivalvia</taxon>
        <taxon>Autobranchia</taxon>
        <taxon>Pteriomorphia</taxon>
        <taxon>Arcoida</taxon>
        <taxon>Arcoidea</taxon>
        <taxon>Arcidae</taxon>
        <taxon>Tegillarca</taxon>
    </lineage>
</organism>